<protein>
    <submittedName>
        <fullName evidence="10">ABC transporter ATP-binding protein</fullName>
    </submittedName>
</protein>
<dbReference type="InterPro" id="IPR015856">
    <property type="entry name" value="ABC_transpr_CbiO/EcfA_su"/>
</dbReference>
<comment type="subcellular location">
    <subcellularLocation>
        <location evidence="1">Cell membrane</location>
        <topology evidence="1">Peripheral membrane protein</topology>
    </subcellularLocation>
</comment>
<organism evidence="10 11">
    <name type="scientific">Candidatus Faecenecus gallistercoris</name>
    <dbReference type="NCBI Taxonomy" id="2840793"/>
    <lineage>
        <taxon>Bacteria</taxon>
        <taxon>Bacillati</taxon>
        <taxon>Bacillota</taxon>
        <taxon>Bacillota incertae sedis</taxon>
        <taxon>Candidatus Faecenecus</taxon>
    </lineage>
</organism>
<evidence type="ECO:0000313" key="11">
    <source>
        <dbReference type="Proteomes" id="UP000886725"/>
    </source>
</evidence>
<keyword evidence="8" id="KW-0472">Membrane</keyword>
<dbReference type="CDD" id="cd03225">
    <property type="entry name" value="ABC_cobalt_CbiO_domain1"/>
    <property type="match status" value="1"/>
</dbReference>
<evidence type="ECO:0000256" key="3">
    <source>
        <dbReference type="ARBA" id="ARBA00022448"/>
    </source>
</evidence>
<dbReference type="InterPro" id="IPR003439">
    <property type="entry name" value="ABC_transporter-like_ATP-bd"/>
</dbReference>
<evidence type="ECO:0000256" key="2">
    <source>
        <dbReference type="ARBA" id="ARBA00005417"/>
    </source>
</evidence>
<dbReference type="PROSITE" id="PS50893">
    <property type="entry name" value="ABC_TRANSPORTER_2"/>
    <property type="match status" value="1"/>
</dbReference>
<evidence type="ECO:0000313" key="10">
    <source>
        <dbReference type="EMBL" id="HIQ64278.1"/>
    </source>
</evidence>
<evidence type="ECO:0000256" key="8">
    <source>
        <dbReference type="ARBA" id="ARBA00023136"/>
    </source>
</evidence>
<evidence type="ECO:0000256" key="1">
    <source>
        <dbReference type="ARBA" id="ARBA00004202"/>
    </source>
</evidence>
<keyword evidence="6 10" id="KW-0067">ATP-binding</keyword>
<dbReference type="Pfam" id="PF00005">
    <property type="entry name" value="ABC_tran"/>
    <property type="match status" value="1"/>
</dbReference>
<gene>
    <name evidence="10" type="ORF">IAC85_00910</name>
</gene>
<dbReference type="EMBL" id="DVFU01000023">
    <property type="protein sequence ID" value="HIQ64278.1"/>
    <property type="molecule type" value="Genomic_DNA"/>
</dbReference>
<comment type="caution">
    <text evidence="10">The sequence shown here is derived from an EMBL/GenBank/DDBJ whole genome shotgun (WGS) entry which is preliminary data.</text>
</comment>
<proteinExistence type="inferred from homology"/>
<keyword evidence="5" id="KW-0547">Nucleotide-binding</keyword>
<reference evidence="10" key="2">
    <citation type="journal article" date="2021" name="PeerJ">
        <title>Extensive microbial diversity within the chicken gut microbiome revealed by metagenomics and culture.</title>
        <authorList>
            <person name="Gilroy R."/>
            <person name="Ravi A."/>
            <person name="Getino M."/>
            <person name="Pursley I."/>
            <person name="Horton D.L."/>
            <person name="Alikhan N.F."/>
            <person name="Baker D."/>
            <person name="Gharbi K."/>
            <person name="Hall N."/>
            <person name="Watson M."/>
            <person name="Adriaenssens E.M."/>
            <person name="Foster-Nyarko E."/>
            <person name="Jarju S."/>
            <person name="Secka A."/>
            <person name="Antonio M."/>
            <person name="Oren A."/>
            <person name="Chaudhuri R.R."/>
            <person name="La Ragione R."/>
            <person name="Hildebrand F."/>
            <person name="Pallen M.J."/>
        </authorList>
    </citation>
    <scope>NUCLEOTIDE SEQUENCE</scope>
    <source>
        <strain evidence="10">CHK165-10780</strain>
    </source>
</reference>
<evidence type="ECO:0000256" key="6">
    <source>
        <dbReference type="ARBA" id="ARBA00022840"/>
    </source>
</evidence>
<dbReference type="GO" id="GO:0016887">
    <property type="term" value="F:ATP hydrolysis activity"/>
    <property type="evidence" value="ECO:0007669"/>
    <property type="project" value="InterPro"/>
</dbReference>
<evidence type="ECO:0000256" key="5">
    <source>
        <dbReference type="ARBA" id="ARBA00022741"/>
    </source>
</evidence>
<keyword evidence="7" id="KW-1278">Translocase</keyword>
<dbReference type="Proteomes" id="UP000886725">
    <property type="component" value="Unassembled WGS sequence"/>
</dbReference>
<dbReference type="SUPFAM" id="SSF52540">
    <property type="entry name" value="P-loop containing nucleoside triphosphate hydrolases"/>
    <property type="match status" value="1"/>
</dbReference>
<evidence type="ECO:0000256" key="7">
    <source>
        <dbReference type="ARBA" id="ARBA00022967"/>
    </source>
</evidence>
<evidence type="ECO:0000256" key="4">
    <source>
        <dbReference type="ARBA" id="ARBA00022475"/>
    </source>
</evidence>
<name>A0A9D1CKA2_9FIRM</name>
<dbReference type="PROSITE" id="PS00211">
    <property type="entry name" value="ABC_TRANSPORTER_1"/>
    <property type="match status" value="1"/>
</dbReference>
<feature type="domain" description="ABC transporter" evidence="9">
    <location>
        <begin position="3"/>
        <end position="234"/>
    </location>
</feature>
<dbReference type="InterPro" id="IPR017871">
    <property type="entry name" value="ABC_transporter-like_CS"/>
</dbReference>
<dbReference type="AlphaFoldDB" id="A0A9D1CKA2"/>
<dbReference type="PANTHER" id="PTHR43553:SF27">
    <property type="entry name" value="ENERGY-COUPLING FACTOR TRANSPORTER ATP-BINDING PROTEIN ECFA2"/>
    <property type="match status" value="1"/>
</dbReference>
<dbReference type="GO" id="GO:0043190">
    <property type="term" value="C:ATP-binding cassette (ABC) transporter complex"/>
    <property type="evidence" value="ECO:0007669"/>
    <property type="project" value="TreeGrafter"/>
</dbReference>
<dbReference type="InterPro" id="IPR050095">
    <property type="entry name" value="ECF_ABC_transporter_ATP-bd"/>
</dbReference>
<comment type="similarity">
    <text evidence="2">Belongs to the ABC transporter superfamily.</text>
</comment>
<keyword evidence="3" id="KW-0813">Transport</keyword>
<reference evidence="10" key="1">
    <citation type="submission" date="2020-10" db="EMBL/GenBank/DDBJ databases">
        <authorList>
            <person name="Gilroy R."/>
        </authorList>
    </citation>
    <scope>NUCLEOTIDE SEQUENCE</scope>
    <source>
        <strain evidence="10">CHK165-10780</strain>
    </source>
</reference>
<dbReference type="InterPro" id="IPR027417">
    <property type="entry name" value="P-loop_NTPase"/>
</dbReference>
<accession>A0A9D1CKA2</accession>
<dbReference type="GO" id="GO:0005524">
    <property type="term" value="F:ATP binding"/>
    <property type="evidence" value="ECO:0007669"/>
    <property type="project" value="UniProtKB-KW"/>
</dbReference>
<dbReference type="GO" id="GO:0042626">
    <property type="term" value="F:ATPase-coupled transmembrane transporter activity"/>
    <property type="evidence" value="ECO:0007669"/>
    <property type="project" value="TreeGrafter"/>
</dbReference>
<keyword evidence="4" id="KW-1003">Cell membrane</keyword>
<dbReference type="PANTHER" id="PTHR43553">
    <property type="entry name" value="HEAVY METAL TRANSPORTER"/>
    <property type="match status" value="1"/>
</dbReference>
<evidence type="ECO:0000259" key="9">
    <source>
        <dbReference type="PROSITE" id="PS50893"/>
    </source>
</evidence>
<sequence>MEIVLENASCKRNGYTALYDLNVTIRGNKITAIMGKNKTPFAELISGIIPCTTGTVQVGEDIIDSDTLLKVRQEVALVRQNPQDQFFTDCVKDELEFIVDNLEYHDSNIQQRMLSSLYLVGLDDSYLDKKIVTLSSGEKKLIQVAVSLICNPRVIIFDEPLVNLDFHHKKSLIWLIKMLKVKYKKTIIIISNDSDLLYSLADDLIILAADTIVVSGRATDLFKSVELLKKYKIDVPDLVSFVTKARDKNVKLSYQKDILDLIKDVYKHV</sequence>
<dbReference type="Gene3D" id="3.40.50.300">
    <property type="entry name" value="P-loop containing nucleotide triphosphate hydrolases"/>
    <property type="match status" value="1"/>
</dbReference>